<name>A0A165HJC8_9BASI</name>
<proteinExistence type="predicted"/>
<dbReference type="EMBL" id="KV423941">
    <property type="protein sequence ID" value="KZT59375.1"/>
    <property type="molecule type" value="Genomic_DNA"/>
</dbReference>
<reference evidence="1 2" key="1">
    <citation type="journal article" date="2016" name="Mol. Biol. Evol.">
        <title>Comparative Genomics of Early-Diverging Mushroom-Forming Fungi Provides Insights into the Origins of Lignocellulose Decay Capabilities.</title>
        <authorList>
            <person name="Nagy L.G."/>
            <person name="Riley R."/>
            <person name="Tritt A."/>
            <person name="Adam C."/>
            <person name="Daum C."/>
            <person name="Floudas D."/>
            <person name="Sun H."/>
            <person name="Yadav J.S."/>
            <person name="Pangilinan J."/>
            <person name="Larsson K.H."/>
            <person name="Matsuura K."/>
            <person name="Barry K."/>
            <person name="Labutti K."/>
            <person name="Kuo R."/>
            <person name="Ohm R.A."/>
            <person name="Bhattacharya S.S."/>
            <person name="Shirouzu T."/>
            <person name="Yoshinaga Y."/>
            <person name="Martin F.M."/>
            <person name="Grigoriev I.V."/>
            <person name="Hibbett D.S."/>
        </authorList>
    </citation>
    <scope>NUCLEOTIDE SEQUENCE [LARGE SCALE GENOMIC DNA]</scope>
    <source>
        <strain evidence="1 2">HHB12733</strain>
    </source>
</reference>
<protein>
    <submittedName>
        <fullName evidence="1">Uncharacterized protein</fullName>
    </submittedName>
</protein>
<organism evidence="1 2">
    <name type="scientific">Calocera cornea HHB12733</name>
    <dbReference type="NCBI Taxonomy" id="1353952"/>
    <lineage>
        <taxon>Eukaryota</taxon>
        <taxon>Fungi</taxon>
        <taxon>Dikarya</taxon>
        <taxon>Basidiomycota</taxon>
        <taxon>Agaricomycotina</taxon>
        <taxon>Dacrymycetes</taxon>
        <taxon>Dacrymycetales</taxon>
        <taxon>Dacrymycetaceae</taxon>
        <taxon>Calocera</taxon>
    </lineage>
</organism>
<evidence type="ECO:0000313" key="1">
    <source>
        <dbReference type="EMBL" id="KZT59375.1"/>
    </source>
</evidence>
<dbReference type="InParanoid" id="A0A165HJC8"/>
<accession>A0A165HJC8</accession>
<sequence>MCANRPGVSLQEHERAGSAHEHRVRVCHAASQPAAQSLFLMPIQNGCVFCEAGKEIGEVAGDELRIVIPVPPVPDRLRAQRAVAPLGSMCMCCTSILRGYGCTGVGAQRAPAGKVHGLVL</sequence>
<dbReference type="AlphaFoldDB" id="A0A165HJC8"/>
<gene>
    <name evidence="1" type="ORF">CALCODRAFT_195613</name>
</gene>
<evidence type="ECO:0000313" key="2">
    <source>
        <dbReference type="Proteomes" id="UP000076842"/>
    </source>
</evidence>
<dbReference type="Proteomes" id="UP000076842">
    <property type="component" value="Unassembled WGS sequence"/>
</dbReference>
<keyword evidence="2" id="KW-1185">Reference proteome</keyword>